<evidence type="ECO:0000256" key="5">
    <source>
        <dbReference type="ARBA" id="ARBA00022737"/>
    </source>
</evidence>
<reference evidence="12" key="1">
    <citation type="journal article" date="2023" name="Mol. Ecol. Resour.">
        <title>Chromosome-level genome assembly of a triploid poplar Populus alba 'Berolinensis'.</title>
        <authorList>
            <person name="Chen S."/>
            <person name="Yu Y."/>
            <person name="Wang X."/>
            <person name="Wang S."/>
            <person name="Zhang T."/>
            <person name="Zhou Y."/>
            <person name="He R."/>
            <person name="Meng N."/>
            <person name="Wang Y."/>
            <person name="Liu W."/>
            <person name="Liu Z."/>
            <person name="Liu J."/>
            <person name="Guo Q."/>
            <person name="Huang H."/>
            <person name="Sederoff R.R."/>
            <person name="Wang G."/>
            <person name="Qu G."/>
            <person name="Chen S."/>
        </authorList>
    </citation>
    <scope>NUCLEOTIDE SEQUENCE</scope>
    <source>
        <strain evidence="12">SC-2020</strain>
    </source>
</reference>
<dbReference type="Pfam" id="PF00560">
    <property type="entry name" value="LRR_1"/>
    <property type="match status" value="5"/>
</dbReference>
<dbReference type="InterPro" id="IPR001611">
    <property type="entry name" value="Leu-rich_rpt"/>
</dbReference>
<keyword evidence="10" id="KW-0732">Signal</keyword>
<dbReference type="PANTHER" id="PTHR48065:SF5">
    <property type="entry name" value="RECEPTOR-LIKE PROTEIN CF-9 HOMOLOG"/>
    <property type="match status" value="1"/>
</dbReference>
<keyword evidence="13" id="KW-1185">Reference proteome</keyword>
<dbReference type="AlphaFoldDB" id="A0AAD6Q7R7"/>
<dbReference type="InterPro" id="IPR032675">
    <property type="entry name" value="LRR_dom_sf"/>
</dbReference>
<accession>A0AAD6Q7R7</accession>
<evidence type="ECO:0000256" key="8">
    <source>
        <dbReference type="ARBA" id="ARBA00023180"/>
    </source>
</evidence>
<comment type="subcellular location">
    <subcellularLocation>
        <location evidence="1">Membrane</location>
        <topology evidence="1">Single-pass membrane protein</topology>
    </subcellularLocation>
</comment>
<protein>
    <recommendedName>
        <fullName evidence="11">Leucine-rich repeat-containing N-terminal plant-type domain-containing protein</fullName>
    </recommendedName>
</protein>
<evidence type="ECO:0000256" key="2">
    <source>
        <dbReference type="ARBA" id="ARBA00009592"/>
    </source>
</evidence>
<evidence type="ECO:0000256" key="4">
    <source>
        <dbReference type="ARBA" id="ARBA00022692"/>
    </source>
</evidence>
<evidence type="ECO:0000256" key="7">
    <source>
        <dbReference type="ARBA" id="ARBA00023136"/>
    </source>
</evidence>
<gene>
    <name evidence="12" type="ORF">NC653_028152</name>
</gene>
<evidence type="ECO:0000256" key="1">
    <source>
        <dbReference type="ARBA" id="ARBA00004167"/>
    </source>
</evidence>
<keyword evidence="5" id="KW-0677">Repeat</keyword>
<dbReference type="PANTHER" id="PTHR48065">
    <property type="entry name" value="OS10G0469600 PROTEIN"/>
    <property type="match status" value="1"/>
</dbReference>
<comment type="caution">
    <text evidence="12">The sequence shown here is derived from an EMBL/GenBank/DDBJ whole genome shotgun (WGS) entry which is preliminary data.</text>
</comment>
<evidence type="ECO:0000256" key="9">
    <source>
        <dbReference type="SAM" id="Phobius"/>
    </source>
</evidence>
<keyword evidence="8" id="KW-0325">Glycoprotein</keyword>
<evidence type="ECO:0000313" key="12">
    <source>
        <dbReference type="EMBL" id="KAJ6980243.1"/>
    </source>
</evidence>
<organism evidence="12 13">
    <name type="scientific">Populus alba x Populus x berolinensis</name>
    <dbReference type="NCBI Taxonomy" id="444605"/>
    <lineage>
        <taxon>Eukaryota</taxon>
        <taxon>Viridiplantae</taxon>
        <taxon>Streptophyta</taxon>
        <taxon>Embryophyta</taxon>
        <taxon>Tracheophyta</taxon>
        <taxon>Spermatophyta</taxon>
        <taxon>Magnoliopsida</taxon>
        <taxon>eudicotyledons</taxon>
        <taxon>Gunneridae</taxon>
        <taxon>Pentapetalae</taxon>
        <taxon>rosids</taxon>
        <taxon>fabids</taxon>
        <taxon>Malpighiales</taxon>
        <taxon>Salicaceae</taxon>
        <taxon>Saliceae</taxon>
        <taxon>Populus</taxon>
    </lineage>
</organism>
<name>A0AAD6Q7R7_9ROSI</name>
<dbReference type="GO" id="GO:0016020">
    <property type="term" value="C:membrane"/>
    <property type="evidence" value="ECO:0007669"/>
    <property type="project" value="UniProtKB-SubCell"/>
</dbReference>
<dbReference type="InterPro" id="IPR013210">
    <property type="entry name" value="LRR_N_plant-typ"/>
</dbReference>
<keyword evidence="4 9" id="KW-0812">Transmembrane</keyword>
<feature type="chain" id="PRO_5041995433" description="Leucine-rich repeat-containing N-terminal plant-type domain-containing protein" evidence="10">
    <location>
        <begin position="22"/>
        <end position="339"/>
    </location>
</feature>
<comment type="similarity">
    <text evidence="2">Belongs to the RLP family.</text>
</comment>
<dbReference type="SUPFAM" id="SSF52058">
    <property type="entry name" value="L domain-like"/>
    <property type="match status" value="1"/>
</dbReference>
<evidence type="ECO:0000256" key="10">
    <source>
        <dbReference type="SAM" id="SignalP"/>
    </source>
</evidence>
<dbReference type="PRINTS" id="PR00019">
    <property type="entry name" value="LEURICHRPT"/>
</dbReference>
<keyword evidence="6 9" id="KW-1133">Transmembrane helix</keyword>
<sequence>MRDYCRIIACCFLFLPFLSSANSTFTSLSQTSSHPFSGHRCVGSEKTALLRLKRDLSAAKPESPLPLQRASGSLLTSWKPDTDCCSWEGVTCHGVTTDHVVGIKLSGHNLSGLVNSTEFLDLPYLERLNLVNCNIGEIPSFLQKVSRLDLSNNLFEGEIPEEIGDLKLLEVLNMSRNNLKGEIPTSLSKLTLLESLDLSKNKLTGAIPMPLISLTFLSVLNLSYNRLEGTIPVGNQFSTFTSDSYQENLGLCGFPLSNKCDDVEDQQPPEAQEESILSEPGSLFSWKFALLGYGCAVPVGVAIGHMLFWRNKRCSKLIEQAFKAKNHRRQSNERNRKRR</sequence>
<dbReference type="Pfam" id="PF08263">
    <property type="entry name" value="LRRNT_2"/>
    <property type="match status" value="1"/>
</dbReference>
<evidence type="ECO:0000259" key="11">
    <source>
        <dbReference type="Pfam" id="PF08263"/>
    </source>
</evidence>
<proteinExistence type="inferred from homology"/>
<evidence type="ECO:0000313" key="13">
    <source>
        <dbReference type="Proteomes" id="UP001164929"/>
    </source>
</evidence>
<feature type="transmembrane region" description="Helical" evidence="9">
    <location>
        <begin position="288"/>
        <end position="309"/>
    </location>
</feature>
<dbReference type="Proteomes" id="UP001164929">
    <property type="component" value="Chromosome 11"/>
</dbReference>
<keyword evidence="3" id="KW-0433">Leucine-rich repeat</keyword>
<dbReference type="FunFam" id="3.80.10.10:FF:000111">
    <property type="entry name" value="LRR receptor-like serine/threonine-protein kinase ERECTA"/>
    <property type="match status" value="1"/>
</dbReference>
<evidence type="ECO:0000256" key="6">
    <source>
        <dbReference type="ARBA" id="ARBA00022989"/>
    </source>
</evidence>
<feature type="domain" description="Leucine-rich repeat-containing N-terminal plant-type" evidence="11">
    <location>
        <begin position="44"/>
        <end position="92"/>
    </location>
</feature>
<evidence type="ECO:0000256" key="3">
    <source>
        <dbReference type="ARBA" id="ARBA00022614"/>
    </source>
</evidence>
<feature type="signal peptide" evidence="10">
    <location>
        <begin position="1"/>
        <end position="21"/>
    </location>
</feature>
<dbReference type="EMBL" id="JAQIZT010000011">
    <property type="protein sequence ID" value="KAJ6980243.1"/>
    <property type="molecule type" value="Genomic_DNA"/>
</dbReference>
<dbReference type="Gene3D" id="3.80.10.10">
    <property type="entry name" value="Ribonuclease Inhibitor"/>
    <property type="match status" value="2"/>
</dbReference>
<keyword evidence="7 9" id="KW-0472">Membrane</keyword>